<dbReference type="EMBL" id="MDYN01000020">
    <property type="protein sequence ID" value="OQD82717.1"/>
    <property type="molecule type" value="Genomic_DNA"/>
</dbReference>
<accession>A0A1V6Q0Y9</accession>
<organism evidence="3 4">
    <name type="scientific">Penicillium antarcticum</name>
    <dbReference type="NCBI Taxonomy" id="416450"/>
    <lineage>
        <taxon>Eukaryota</taxon>
        <taxon>Fungi</taxon>
        <taxon>Dikarya</taxon>
        <taxon>Ascomycota</taxon>
        <taxon>Pezizomycotina</taxon>
        <taxon>Eurotiomycetes</taxon>
        <taxon>Eurotiomycetidae</taxon>
        <taxon>Eurotiales</taxon>
        <taxon>Aspergillaceae</taxon>
        <taxon>Penicillium</taxon>
    </lineage>
</organism>
<gene>
    <name evidence="3" type="ORF">PENANT_c020G10126</name>
</gene>
<keyword evidence="4" id="KW-1185">Reference proteome</keyword>
<protein>
    <recommendedName>
        <fullName evidence="2">DNA ligase D 3'-phosphoesterase domain-containing protein</fullName>
    </recommendedName>
</protein>
<evidence type="ECO:0000256" key="1">
    <source>
        <dbReference type="SAM" id="MobiDB-lite"/>
    </source>
</evidence>
<proteinExistence type="predicted"/>
<dbReference type="InterPro" id="IPR014144">
    <property type="entry name" value="LigD_PE_domain"/>
</dbReference>
<sequence>MYGMPGDPNSKRLNRNATETRIHCLWNHLIETASHKTGSMIIWDTGEYQVLPYPMEEPSGPETDDSRSEISDEGSVRPSVPLEKQISDSAKLHQAFQNGKIRLRLHGTRLPKNYTIALRMDKTTNYQKPIRQGPKRRRRHVSTIKILRAPSTSDSERSSPPPPEPDRTASSPASTPRTNQDRSRLPRSKSDSENGNGSHSEHTTDLDIQLKNAYPGSTNSIGSIHQRRWYLSLDRVNSGFEPSSERIHSSSSKPKAKVKVWGRRSDGGFEAFHVHGPEEERSVVTGRLGMHVLEDEGVNGQ</sequence>
<feature type="domain" description="DNA ligase D 3'-phosphoesterase" evidence="2">
    <location>
        <begin position="1"/>
        <end position="116"/>
    </location>
</feature>
<dbReference type="Proteomes" id="UP000191672">
    <property type="component" value="Unassembled WGS sequence"/>
</dbReference>
<evidence type="ECO:0000313" key="3">
    <source>
        <dbReference type="EMBL" id="OQD82717.1"/>
    </source>
</evidence>
<dbReference type="Pfam" id="PF13298">
    <property type="entry name" value="LigD_N"/>
    <property type="match status" value="1"/>
</dbReference>
<dbReference type="PANTHER" id="PTHR39465:SF1">
    <property type="entry name" value="DNA LIGASE D 3'-PHOSPHOESTERASE DOMAIN-CONTAINING PROTEIN"/>
    <property type="match status" value="1"/>
</dbReference>
<feature type="region of interest" description="Disordered" evidence="1">
    <location>
        <begin position="125"/>
        <end position="207"/>
    </location>
</feature>
<dbReference type="PANTHER" id="PTHR39465">
    <property type="entry name" value="DNA LIGASE D, 3'-PHOSPHOESTERASE DOMAIN"/>
    <property type="match status" value="1"/>
</dbReference>
<evidence type="ECO:0000259" key="2">
    <source>
        <dbReference type="Pfam" id="PF13298"/>
    </source>
</evidence>
<feature type="compositionally biased region" description="Basic and acidic residues" evidence="1">
    <location>
        <begin position="179"/>
        <end position="192"/>
    </location>
</feature>
<feature type="region of interest" description="Disordered" evidence="1">
    <location>
        <begin position="53"/>
        <end position="82"/>
    </location>
</feature>
<comment type="caution">
    <text evidence="3">The sequence shown here is derived from an EMBL/GenBank/DDBJ whole genome shotgun (WGS) entry which is preliminary data.</text>
</comment>
<evidence type="ECO:0000313" key="4">
    <source>
        <dbReference type="Proteomes" id="UP000191672"/>
    </source>
</evidence>
<dbReference type="AlphaFoldDB" id="A0A1V6Q0Y9"/>
<reference evidence="4" key="1">
    <citation type="journal article" date="2017" name="Nat. Microbiol.">
        <title>Global analysis of biosynthetic gene clusters reveals vast potential of secondary metabolite production in Penicillium species.</title>
        <authorList>
            <person name="Nielsen J.C."/>
            <person name="Grijseels S."/>
            <person name="Prigent S."/>
            <person name="Ji B."/>
            <person name="Dainat J."/>
            <person name="Nielsen K.F."/>
            <person name="Frisvad J.C."/>
            <person name="Workman M."/>
            <person name="Nielsen J."/>
        </authorList>
    </citation>
    <scope>NUCLEOTIDE SEQUENCE [LARGE SCALE GENOMIC DNA]</scope>
    <source>
        <strain evidence="4">IBT 31811</strain>
    </source>
</reference>
<feature type="compositionally biased region" description="Basic residues" evidence="1">
    <location>
        <begin position="133"/>
        <end position="142"/>
    </location>
</feature>
<name>A0A1V6Q0Y9_9EURO</name>